<dbReference type="InterPro" id="IPR049810">
    <property type="entry name" value="S6_alt_immun-like"/>
</dbReference>
<name>A0A5E7SUZ9_PSEFL</name>
<sequence length="80" mass="8928">MTFIVISGFYPEPNPDNSLQYERTVPQDLELAVLTSMGWATLLDVPMGEIDLTQDQTVAVMAVLGDAIKEDLMYCLGLYR</sequence>
<proteinExistence type="predicted"/>
<gene>
    <name evidence="1" type="ORF">PS928_01518</name>
</gene>
<accession>A0A5E7SUZ9</accession>
<organism evidence="1 2">
    <name type="scientific">Pseudomonas fluorescens</name>
    <dbReference type="NCBI Taxonomy" id="294"/>
    <lineage>
        <taxon>Bacteria</taxon>
        <taxon>Pseudomonadati</taxon>
        <taxon>Pseudomonadota</taxon>
        <taxon>Gammaproteobacteria</taxon>
        <taxon>Pseudomonadales</taxon>
        <taxon>Pseudomonadaceae</taxon>
        <taxon>Pseudomonas</taxon>
    </lineage>
</organism>
<dbReference type="AlphaFoldDB" id="A0A5E7SUZ9"/>
<dbReference type="RefSeq" id="WP_150785985.1">
    <property type="nucleotide sequence ID" value="NZ_CABVJF010000005.1"/>
</dbReference>
<reference evidence="1 2" key="1">
    <citation type="submission" date="2019-09" db="EMBL/GenBank/DDBJ databases">
        <authorList>
            <person name="Chandra G."/>
            <person name="Truman W A."/>
        </authorList>
    </citation>
    <scope>NUCLEOTIDE SEQUENCE [LARGE SCALE GENOMIC DNA]</scope>
    <source>
        <strain evidence="1">PS928</strain>
    </source>
</reference>
<dbReference type="EMBL" id="CABVJF010000005">
    <property type="protein sequence ID" value="VVP89618.1"/>
    <property type="molecule type" value="Genomic_DNA"/>
</dbReference>
<evidence type="ECO:0000313" key="2">
    <source>
        <dbReference type="Proteomes" id="UP000381378"/>
    </source>
</evidence>
<evidence type="ECO:0000313" key="1">
    <source>
        <dbReference type="EMBL" id="VVP89618.1"/>
    </source>
</evidence>
<dbReference type="Proteomes" id="UP000381378">
    <property type="component" value="Unassembled WGS sequence"/>
</dbReference>
<protein>
    <submittedName>
        <fullName evidence="1">Uncharacterized protein</fullName>
    </submittedName>
</protein>
<dbReference type="NCBIfam" id="NF040643">
    <property type="entry name" value="S6_alt_immun"/>
    <property type="match status" value="1"/>
</dbReference>
<dbReference type="OrthoDB" id="6937788at2"/>